<feature type="signal peptide" evidence="2">
    <location>
        <begin position="1"/>
        <end position="20"/>
    </location>
</feature>
<evidence type="ECO:0000256" key="2">
    <source>
        <dbReference type="SAM" id="SignalP"/>
    </source>
</evidence>
<sequence>MKKLMAMIALAAISFGSVYAQTQDTTKKQKQDTTKKTKTDTTKKTPPTLRNK</sequence>
<accession>A0A929KYN2</accession>
<proteinExistence type="predicted"/>
<evidence type="ECO:0000256" key="1">
    <source>
        <dbReference type="SAM" id="MobiDB-lite"/>
    </source>
</evidence>
<comment type="caution">
    <text evidence="3">The sequence shown here is derived from an EMBL/GenBank/DDBJ whole genome shotgun (WGS) entry which is preliminary data.</text>
</comment>
<reference evidence="3" key="1">
    <citation type="submission" date="2020-10" db="EMBL/GenBank/DDBJ databases">
        <title>Mucilaginibacter mali sp. nov., isolated from rhizosphere soil of apple orchard.</title>
        <authorList>
            <person name="Lee J.-S."/>
            <person name="Kim H.S."/>
            <person name="Kim J.-S."/>
        </authorList>
    </citation>
    <scope>NUCLEOTIDE SEQUENCE</scope>
    <source>
        <strain evidence="3">KCTC 22746</strain>
    </source>
</reference>
<organism evidence="3 4">
    <name type="scientific">Mucilaginibacter myungsuensis</name>
    <dbReference type="NCBI Taxonomy" id="649104"/>
    <lineage>
        <taxon>Bacteria</taxon>
        <taxon>Pseudomonadati</taxon>
        <taxon>Bacteroidota</taxon>
        <taxon>Sphingobacteriia</taxon>
        <taxon>Sphingobacteriales</taxon>
        <taxon>Sphingobacteriaceae</taxon>
        <taxon>Mucilaginibacter</taxon>
    </lineage>
</organism>
<protein>
    <recommendedName>
        <fullName evidence="5">Pentapeptide MXKDX repeat protein</fullName>
    </recommendedName>
</protein>
<dbReference type="EMBL" id="JADFFL010000004">
    <property type="protein sequence ID" value="MBE9662878.1"/>
    <property type="molecule type" value="Genomic_DNA"/>
</dbReference>
<evidence type="ECO:0008006" key="5">
    <source>
        <dbReference type="Google" id="ProtNLM"/>
    </source>
</evidence>
<dbReference type="RefSeq" id="WP_194112098.1">
    <property type="nucleotide sequence ID" value="NZ_JADFFL010000004.1"/>
</dbReference>
<evidence type="ECO:0000313" key="4">
    <source>
        <dbReference type="Proteomes" id="UP000622475"/>
    </source>
</evidence>
<feature type="chain" id="PRO_5038093752" description="Pentapeptide MXKDX repeat protein" evidence="2">
    <location>
        <begin position="21"/>
        <end position="52"/>
    </location>
</feature>
<dbReference type="Proteomes" id="UP000622475">
    <property type="component" value="Unassembled WGS sequence"/>
</dbReference>
<dbReference type="AlphaFoldDB" id="A0A929KYN2"/>
<keyword evidence="4" id="KW-1185">Reference proteome</keyword>
<feature type="compositionally biased region" description="Basic and acidic residues" evidence="1">
    <location>
        <begin position="25"/>
        <end position="43"/>
    </location>
</feature>
<evidence type="ECO:0000313" key="3">
    <source>
        <dbReference type="EMBL" id="MBE9662878.1"/>
    </source>
</evidence>
<keyword evidence="2" id="KW-0732">Signal</keyword>
<gene>
    <name evidence="3" type="ORF">IRJ16_13370</name>
</gene>
<feature type="region of interest" description="Disordered" evidence="1">
    <location>
        <begin position="20"/>
        <end position="52"/>
    </location>
</feature>
<name>A0A929KYN2_9SPHI</name>